<evidence type="ECO:0008006" key="3">
    <source>
        <dbReference type="Google" id="ProtNLM"/>
    </source>
</evidence>
<comment type="caution">
    <text evidence="1">The sequence shown here is derived from an EMBL/GenBank/DDBJ whole genome shotgun (WGS) entry which is preliminary data.</text>
</comment>
<evidence type="ECO:0000313" key="1">
    <source>
        <dbReference type="EMBL" id="GAA4485355.1"/>
    </source>
</evidence>
<accession>A0ABP8PEP1</accession>
<evidence type="ECO:0000313" key="2">
    <source>
        <dbReference type="Proteomes" id="UP001501183"/>
    </source>
</evidence>
<organism evidence="1 2">
    <name type="scientific">Rhodococcus olei</name>
    <dbReference type="NCBI Taxonomy" id="2161675"/>
    <lineage>
        <taxon>Bacteria</taxon>
        <taxon>Bacillati</taxon>
        <taxon>Actinomycetota</taxon>
        <taxon>Actinomycetes</taxon>
        <taxon>Mycobacteriales</taxon>
        <taxon>Nocardiaceae</taxon>
        <taxon>Rhodococcus</taxon>
    </lineage>
</organism>
<keyword evidence="2" id="KW-1185">Reference proteome</keyword>
<name>A0ABP8PEP1_9NOCA</name>
<gene>
    <name evidence="1" type="ORF">GCM10023094_40020</name>
</gene>
<reference evidence="2" key="1">
    <citation type="journal article" date="2019" name="Int. J. Syst. Evol. Microbiol.">
        <title>The Global Catalogue of Microorganisms (GCM) 10K type strain sequencing project: providing services to taxonomists for standard genome sequencing and annotation.</title>
        <authorList>
            <consortium name="The Broad Institute Genomics Platform"/>
            <consortium name="The Broad Institute Genome Sequencing Center for Infectious Disease"/>
            <person name="Wu L."/>
            <person name="Ma J."/>
        </authorList>
    </citation>
    <scope>NUCLEOTIDE SEQUENCE [LARGE SCALE GENOMIC DNA]</scope>
    <source>
        <strain evidence="2">JCM 32206</strain>
    </source>
</reference>
<proteinExistence type="predicted"/>
<sequence>MREVLCADLARIEDDDCLRTGAIVFRSAEGRPPDLTVQVTDDTIWVDTGREPRHTPLVEVVGDPRRVDAILRGRKDARRQYLAGQVRVHGDLGYLSRLGCRLGLLDRPVW</sequence>
<dbReference type="Proteomes" id="UP001501183">
    <property type="component" value="Unassembled WGS sequence"/>
</dbReference>
<protein>
    <recommendedName>
        <fullName evidence="3">SCP-2 sterol transfer family protein</fullName>
    </recommendedName>
</protein>
<dbReference type="EMBL" id="BAABFB010000063">
    <property type="protein sequence ID" value="GAA4485355.1"/>
    <property type="molecule type" value="Genomic_DNA"/>
</dbReference>